<dbReference type="AlphaFoldDB" id="A0A3M7SYF9"/>
<comment type="caution">
    <text evidence="1">The sequence shown here is derived from an EMBL/GenBank/DDBJ whole genome shotgun (WGS) entry which is preliminary data.</text>
</comment>
<dbReference type="EMBL" id="REGN01000588">
    <property type="protein sequence ID" value="RNA40814.1"/>
    <property type="molecule type" value="Genomic_DNA"/>
</dbReference>
<gene>
    <name evidence="1" type="ORF">BpHYR1_022806</name>
</gene>
<protein>
    <submittedName>
        <fullName evidence="1">Uncharacterized protein</fullName>
    </submittedName>
</protein>
<reference evidence="1 2" key="1">
    <citation type="journal article" date="2018" name="Sci. Rep.">
        <title>Genomic signatures of local adaptation to the degree of environmental predictability in rotifers.</title>
        <authorList>
            <person name="Franch-Gras L."/>
            <person name="Hahn C."/>
            <person name="Garcia-Roger E.M."/>
            <person name="Carmona M.J."/>
            <person name="Serra M."/>
            <person name="Gomez A."/>
        </authorList>
    </citation>
    <scope>NUCLEOTIDE SEQUENCE [LARGE SCALE GENOMIC DNA]</scope>
    <source>
        <strain evidence="1">HYR1</strain>
    </source>
</reference>
<name>A0A3M7SYF9_BRAPC</name>
<dbReference type="Proteomes" id="UP000276133">
    <property type="component" value="Unassembled WGS sequence"/>
</dbReference>
<proteinExistence type="predicted"/>
<sequence>MRHCFVLFSPSVLLEPVAYCQKATSTATAYCVAIVRVGSLRCIHAIFAYISIIRFRKLAEKQILVGVDGGLDLDEFFTFFQNNRIVQSLHVWYGRKRKRRKVSYYLLIDKIKSLNSRKID</sequence>
<accession>A0A3M7SYF9</accession>
<evidence type="ECO:0000313" key="2">
    <source>
        <dbReference type="Proteomes" id="UP000276133"/>
    </source>
</evidence>
<evidence type="ECO:0000313" key="1">
    <source>
        <dbReference type="EMBL" id="RNA40814.1"/>
    </source>
</evidence>
<organism evidence="1 2">
    <name type="scientific">Brachionus plicatilis</name>
    <name type="common">Marine rotifer</name>
    <name type="synonym">Brachionus muelleri</name>
    <dbReference type="NCBI Taxonomy" id="10195"/>
    <lineage>
        <taxon>Eukaryota</taxon>
        <taxon>Metazoa</taxon>
        <taxon>Spiralia</taxon>
        <taxon>Gnathifera</taxon>
        <taxon>Rotifera</taxon>
        <taxon>Eurotatoria</taxon>
        <taxon>Monogononta</taxon>
        <taxon>Pseudotrocha</taxon>
        <taxon>Ploima</taxon>
        <taxon>Brachionidae</taxon>
        <taxon>Brachionus</taxon>
    </lineage>
</organism>
<keyword evidence="2" id="KW-1185">Reference proteome</keyword>